<dbReference type="FunFam" id="3.30.565.10:FF:000010">
    <property type="entry name" value="Sensor histidine kinase RcsC"/>
    <property type="match status" value="1"/>
</dbReference>
<gene>
    <name evidence="11" type="ORF">HCN58_11710</name>
</gene>
<dbReference type="InterPro" id="IPR001789">
    <property type="entry name" value="Sig_transdc_resp-reg_receiver"/>
</dbReference>
<evidence type="ECO:0000256" key="1">
    <source>
        <dbReference type="ARBA" id="ARBA00000085"/>
    </source>
</evidence>
<name>A0A7Y4LVD5_9BRAD</name>
<dbReference type="Gene3D" id="3.40.50.2300">
    <property type="match status" value="1"/>
</dbReference>
<evidence type="ECO:0000256" key="5">
    <source>
        <dbReference type="ARBA" id="ARBA00022777"/>
    </source>
</evidence>
<dbReference type="SUPFAM" id="SSF55874">
    <property type="entry name" value="ATPase domain of HSP90 chaperone/DNA topoisomerase II/histidine kinase"/>
    <property type="match status" value="1"/>
</dbReference>
<feature type="region of interest" description="Disordered" evidence="8">
    <location>
        <begin position="1"/>
        <end position="34"/>
    </location>
</feature>
<dbReference type="PROSITE" id="PS50109">
    <property type="entry name" value="HIS_KIN"/>
    <property type="match status" value="1"/>
</dbReference>
<dbReference type="CDD" id="cd16922">
    <property type="entry name" value="HATPase_EvgS-ArcB-TorS-like"/>
    <property type="match status" value="1"/>
</dbReference>
<evidence type="ECO:0000259" key="10">
    <source>
        <dbReference type="PROSITE" id="PS50110"/>
    </source>
</evidence>
<evidence type="ECO:0000256" key="2">
    <source>
        <dbReference type="ARBA" id="ARBA00012438"/>
    </source>
</evidence>
<dbReference type="Gene3D" id="3.30.565.10">
    <property type="entry name" value="Histidine kinase-like ATPase, C-terminal domain"/>
    <property type="match status" value="1"/>
</dbReference>
<dbReference type="EMBL" id="JAAVLX010000003">
    <property type="protein sequence ID" value="NOJ40258.1"/>
    <property type="molecule type" value="Genomic_DNA"/>
</dbReference>
<evidence type="ECO:0000313" key="11">
    <source>
        <dbReference type="EMBL" id="NOJ40258.1"/>
    </source>
</evidence>
<keyword evidence="5" id="KW-0418">Kinase</keyword>
<dbReference type="SMART" id="SM00388">
    <property type="entry name" value="HisKA"/>
    <property type="match status" value="1"/>
</dbReference>
<dbReference type="InterPro" id="IPR004358">
    <property type="entry name" value="Sig_transdc_His_kin-like_C"/>
</dbReference>
<dbReference type="RefSeq" id="WP_171579464.1">
    <property type="nucleotide sequence ID" value="NZ_JAAVLX010000003.1"/>
</dbReference>
<evidence type="ECO:0000313" key="12">
    <source>
        <dbReference type="Proteomes" id="UP000544122"/>
    </source>
</evidence>
<dbReference type="Pfam" id="PF00072">
    <property type="entry name" value="Response_reg"/>
    <property type="match status" value="1"/>
</dbReference>
<feature type="compositionally biased region" description="Basic residues" evidence="8">
    <location>
        <begin position="14"/>
        <end position="32"/>
    </location>
</feature>
<protein>
    <recommendedName>
        <fullName evidence="2">histidine kinase</fullName>
        <ecNumber evidence="2">2.7.13.3</ecNumber>
    </recommendedName>
</protein>
<dbReference type="PANTHER" id="PTHR43047">
    <property type="entry name" value="TWO-COMPONENT HISTIDINE PROTEIN KINASE"/>
    <property type="match status" value="1"/>
</dbReference>
<dbReference type="PRINTS" id="PR00344">
    <property type="entry name" value="BCTRLSENSOR"/>
</dbReference>
<keyword evidence="3 7" id="KW-0597">Phosphoprotein</keyword>
<dbReference type="PANTHER" id="PTHR43047:SF64">
    <property type="entry name" value="HISTIDINE KINASE CONTAINING CHEY-HOMOLOGOUS RECEIVER DOMAIN AND PAS DOMAIN-RELATED"/>
    <property type="match status" value="1"/>
</dbReference>
<evidence type="ECO:0000259" key="9">
    <source>
        <dbReference type="PROSITE" id="PS50109"/>
    </source>
</evidence>
<dbReference type="CDD" id="cd00082">
    <property type="entry name" value="HisKA"/>
    <property type="match status" value="1"/>
</dbReference>
<dbReference type="InterPro" id="IPR011006">
    <property type="entry name" value="CheY-like_superfamily"/>
</dbReference>
<dbReference type="Pfam" id="PF02518">
    <property type="entry name" value="HATPase_c"/>
    <property type="match status" value="1"/>
</dbReference>
<keyword evidence="4" id="KW-0808">Transferase</keyword>
<dbReference type="PROSITE" id="PS50110">
    <property type="entry name" value="RESPONSE_REGULATORY"/>
    <property type="match status" value="1"/>
</dbReference>
<dbReference type="Proteomes" id="UP000544122">
    <property type="component" value="Unassembled WGS sequence"/>
</dbReference>
<dbReference type="Pfam" id="PF00512">
    <property type="entry name" value="HisKA"/>
    <property type="match status" value="1"/>
</dbReference>
<dbReference type="SMART" id="SM00448">
    <property type="entry name" value="REC"/>
    <property type="match status" value="1"/>
</dbReference>
<evidence type="ECO:0000256" key="3">
    <source>
        <dbReference type="ARBA" id="ARBA00022553"/>
    </source>
</evidence>
<feature type="domain" description="Histidine kinase" evidence="9">
    <location>
        <begin position="49"/>
        <end position="270"/>
    </location>
</feature>
<feature type="modified residue" description="4-aspartylphosphate" evidence="7">
    <location>
        <position position="343"/>
    </location>
</feature>
<dbReference type="Gene3D" id="1.10.287.130">
    <property type="match status" value="1"/>
</dbReference>
<dbReference type="EC" id="2.7.13.3" evidence="2"/>
<dbReference type="SUPFAM" id="SSF47384">
    <property type="entry name" value="Homodimeric domain of signal transducing histidine kinase"/>
    <property type="match status" value="1"/>
</dbReference>
<dbReference type="InterPro" id="IPR003661">
    <property type="entry name" value="HisK_dim/P_dom"/>
</dbReference>
<evidence type="ECO:0000256" key="8">
    <source>
        <dbReference type="SAM" id="MobiDB-lite"/>
    </source>
</evidence>
<dbReference type="AlphaFoldDB" id="A0A7Y4LVD5"/>
<evidence type="ECO:0000256" key="4">
    <source>
        <dbReference type="ARBA" id="ARBA00022679"/>
    </source>
</evidence>
<dbReference type="InterPro" id="IPR005467">
    <property type="entry name" value="His_kinase_dom"/>
</dbReference>
<comment type="catalytic activity">
    <reaction evidence="1">
        <text>ATP + protein L-histidine = ADP + protein N-phospho-L-histidine.</text>
        <dbReference type="EC" id="2.7.13.3"/>
    </reaction>
</comment>
<proteinExistence type="predicted"/>
<reference evidence="11 12" key="1">
    <citation type="submission" date="2020-03" db="EMBL/GenBank/DDBJ databases">
        <title>Bradyrhizobium diversity isolated from nodules of Indigofera sp.</title>
        <authorList>
            <person name="Klepa M."/>
            <person name="Helene L."/>
            <person name="Hungria M."/>
        </authorList>
    </citation>
    <scope>NUCLEOTIDE SEQUENCE [LARGE SCALE GENOMIC DNA]</scope>
    <source>
        <strain evidence="11 12">WSM 1791</strain>
    </source>
</reference>
<feature type="domain" description="Response regulatory" evidence="10">
    <location>
        <begin position="294"/>
        <end position="409"/>
    </location>
</feature>
<evidence type="ECO:0000256" key="6">
    <source>
        <dbReference type="ARBA" id="ARBA00023012"/>
    </source>
</evidence>
<keyword evidence="6" id="KW-0902">Two-component regulatory system</keyword>
<dbReference type="SMART" id="SM00387">
    <property type="entry name" value="HATPase_c"/>
    <property type="match status" value="1"/>
</dbReference>
<dbReference type="SUPFAM" id="SSF52172">
    <property type="entry name" value="CheY-like"/>
    <property type="match status" value="1"/>
</dbReference>
<dbReference type="GO" id="GO:0000155">
    <property type="term" value="F:phosphorelay sensor kinase activity"/>
    <property type="evidence" value="ECO:0007669"/>
    <property type="project" value="InterPro"/>
</dbReference>
<dbReference type="CDD" id="cd17546">
    <property type="entry name" value="REC_hyHK_CKI1_RcsC-like"/>
    <property type="match status" value="1"/>
</dbReference>
<accession>A0A7Y4LVD5</accession>
<dbReference type="InterPro" id="IPR036890">
    <property type="entry name" value="HATPase_C_sf"/>
</dbReference>
<keyword evidence="12" id="KW-1185">Reference proteome</keyword>
<dbReference type="InterPro" id="IPR036097">
    <property type="entry name" value="HisK_dim/P_sf"/>
</dbReference>
<evidence type="ECO:0000256" key="7">
    <source>
        <dbReference type="PROSITE-ProRule" id="PRU00169"/>
    </source>
</evidence>
<sequence length="417" mass="43513">MAAKRRSTGTTGTAKKRRAKKRVSRAVKKPGTRKSAIAAPGMVETALAAFAHEVRTPLTGILAISNLLATSDLDERERRWVDTIKAGAEHLASLATLFVDAARSGGPGLEVRQDFFDLHTLARNAGDSLTGRAAARGLKSSVEISEKLPGFAIGDPVRLRAALENLIDNAVKFTEQGSVALQVTPARGPKGKVAVAFAVSDSGIGLTLGEIRRLFRPFSQANVSIASRFGGAGLGLSSVKQLARAMGGDVTVTQRRGGGTTFTLNVMMSPAKDAVTVASGADGEVSISSPRPLRLLSVEDNPFGRVVLNAILTELGHQTEFIGQGEVAPERLALGSFDAVLMDMVLPGIDGVEAIRRIRALEPPLGHIPIIGISGRSEDEAASRSAGAEIFLVKPVSPRALATALHAATCPSAIATS</sequence>
<comment type="caution">
    <text evidence="11">The sequence shown here is derived from an EMBL/GenBank/DDBJ whole genome shotgun (WGS) entry which is preliminary data.</text>
</comment>
<organism evidence="11 12">
    <name type="scientific">Bradyrhizobium australiense</name>
    <dbReference type="NCBI Taxonomy" id="2721161"/>
    <lineage>
        <taxon>Bacteria</taxon>
        <taxon>Pseudomonadati</taxon>
        <taxon>Pseudomonadota</taxon>
        <taxon>Alphaproteobacteria</taxon>
        <taxon>Hyphomicrobiales</taxon>
        <taxon>Nitrobacteraceae</taxon>
        <taxon>Bradyrhizobium</taxon>
    </lineage>
</organism>
<dbReference type="InterPro" id="IPR003594">
    <property type="entry name" value="HATPase_dom"/>
</dbReference>